<evidence type="ECO:0000256" key="1">
    <source>
        <dbReference type="ARBA" id="ARBA00006484"/>
    </source>
</evidence>
<dbReference type="PROSITE" id="PS00061">
    <property type="entry name" value="ADH_SHORT"/>
    <property type="match status" value="1"/>
</dbReference>
<dbReference type="Pfam" id="PF13561">
    <property type="entry name" value="adh_short_C2"/>
    <property type="match status" value="1"/>
</dbReference>
<sequence length="253" mass="25633">MVARFDGKVVLVTGGAGGIARVTAAAFAREGALVVVSGRNADALTEVVREITDAGGRADHVVADVSDPESAARMVATVVQRHGGLHVACNAAGILGEAAPLADVAVETWSQVLAVNLTGVFLSMKHEIAHMREHGGGAVVNIGSNIGIQQRRPGVAAYAASKAGVSVLSRAAAREHIADGVRINVVSPGGTDTSMSYLPGEDRAARDARFAASVPSGRVSTPDEVAAAVLWLASDDSAHVIGHELVIDGGATA</sequence>
<dbReference type="Gene3D" id="3.40.50.720">
    <property type="entry name" value="NAD(P)-binding Rossmann-like Domain"/>
    <property type="match status" value="1"/>
</dbReference>
<accession>A0A1H5Y049</accession>
<comment type="similarity">
    <text evidence="1">Belongs to the short-chain dehydrogenases/reductases (SDR) family.</text>
</comment>
<dbReference type="PRINTS" id="PR00080">
    <property type="entry name" value="SDRFAMILY"/>
</dbReference>
<name>A0A1H5Y049_9PSEU</name>
<keyword evidence="2" id="KW-0560">Oxidoreductase</keyword>
<evidence type="ECO:0000313" key="8">
    <source>
        <dbReference type="Proteomes" id="UP000236729"/>
    </source>
</evidence>
<proteinExistence type="inferred from homology"/>
<keyword evidence="3" id="KW-0520">NAD</keyword>
<organism evidence="5 8">
    <name type="scientific">Saccharopolyspora kobensis</name>
    <dbReference type="NCBI Taxonomy" id="146035"/>
    <lineage>
        <taxon>Bacteria</taxon>
        <taxon>Bacillati</taxon>
        <taxon>Actinomycetota</taxon>
        <taxon>Actinomycetes</taxon>
        <taxon>Pseudonocardiales</taxon>
        <taxon>Pseudonocardiaceae</taxon>
        <taxon>Saccharopolyspora</taxon>
    </lineage>
</organism>
<gene>
    <name evidence="5" type="ORF">SAMN02982929_01694</name>
    <name evidence="6" type="ORF">SAMN05216506_11948</name>
</gene>
<keyword evidence="7" id="KW-1185">Reference proteome</keyword>
<feature type="domain" description="Ketoreductase" evidence="4">
    <location>
        <begin position="8"/>
        <end position="189"/>
    </location>
</feature>
<dbReference type="SMR" id="A0A1H5Y049"/>
<dbReference type="SUPFAM" id="SSF51735">
    <property type="entry name" value="NAD(P)-binding Rossmann-fold domains"/>
    <property type="match status" value="1"/>
</dbReference>
<accession>A0A1I2FZR7</accession>
<evidence type="ECO:0000256" key="2">
    <source>
        <dbReference type="ARBA" id="ARBA00023002"/>
    </source>
</evidence>
<evidence type="ECO:0000313" key="6">
    <source>
        <dbReference type="EMBL" id="SFF10006.1"/>
    </source>
</evidence>
<dbReference type="InterPro" id="IPR002347">
    <property type="entry name" value="SDR_fam"/>
</dbReference>
<dbReference type="CDD" id="cd05233">
    <property type="entry name" value="SDR_c"/>
    <property type="match status" value="1"/>
</dbReference>
<dbReference type="FunFam" id="3.40.50.720:FF:000084">
    <property type="entry name" value="Short-chain dehydrogenase reductase"/>
    <property type="match status" value="1"/>
</dbReference>
<dbReference type="PRINTS" id="PR00081">
    <property type="entry name" value="GDHRDH"/>
</dbReference>
<dbReference type="PANTHER" id="PTHR24321">
    <property type="entry name" value="DEHYDROGENASES, SHORT CHAIN"/>
    <property type="match status" value="1"/>
</dbReference>
<evidence type="ECO:0000259" key="4">
    <source>
        <dbReference type="SMART" id="SM00822"/>
    </source>
</evidence>
<dbReference type="AlphaFoldDB" id="A0A1H5Y049"/>
<dbReference type="InterPro" id="IPR036291">
    <property type="entry name" value="NAD(P)-bd_dom_sf"/>
</dbReference>
<evidence type="ECO:0000313" key="7">
    <source>
        <dbReference type="Proteomes" id="UP000199690"/>
    </source>
</evidence>
<dbReference type="SMART" id="SM00822">
    <property type="entry name" value="PKS_KR"/>
    <property type="match status" value="1"/>
</dbReference>
<dbReference type="RefSeq" id="WP_093358121.1">
    <property type="nucleotide sequence ID" value="NZ_FNVB01000002.1"/>
</dbReference>
<dbReference type="Proteomes" id="UP000199690">
    <property type="component" value="Unassembled WGS sequence"/>
</dbReference>
<evidence type="ECO:0000313" key="5">
    <source>
        <dbReference type="EMBL" id="SEG16990.1"/>
    </source>
</evidence>
<dbReference type="Proteomes" id="UP000236729">
    <property type="component" value="Unassembled WGS sequence"/>
</dbReference>
<reference evidence="5" key="2">
    <citation type="submission" date="2016-10" db="EMBL/GenBank/DDBJ databases">
        <authorList>
            <person name="de Groot N.N."/>
        </authorList>
    </citation>
    <scope>NUCLEOTIDE SEQUENCE [LARGE SCALE GENOMIC DNA]</scope>
    <source>
        <strain evidence="5">ATCC 20501</strain>
    </source>
</reference>
<dbReference type="PANTHER" id="PTHR24321:SF8">
    <property type="entry name" value="ESTRADIOL 17-BETA-DEHYDROGENASE 8-RELATED"/>
    <property type="match status" value="1"/>
</dbReference>
<evidence type="ECO:0000256" key="3">
    <source>
        <dbReference type="ARBA" id="ARBA00023027"/>
    </source>
</evidence>
<dbReference type="InterPro" id="IPR020904">
    <property type="entry name" value="Sc_DH/Rdtase_CS"/>
</dbReference>
<protein>
    <submittedName>
        <fullName evidence="5">NAD(P)-dependent dehydrogenase, short-chain alcohol dehydrogenase family</fullName>
    </submittedName>
</protein>
<reference evidence="7 8" key="1">
    <citation type="submission" date="2016-10" db="EMBL/GenBank/DDBJ databases">
        <authorList>
            <person name="Varghese N."/>
            <person name="Submissions S."/>
        </authorList>
    </citation>
    <scope>NUCLEOTIDE SEQUENCE [LARGE SCALE GENOMIC DNA]</scope>
    <source>
        <strain evidence="8">ATCC 20501</strain>
        <strain evidence="6 7">CGMCC 4.3529</strain>
    </source>
</reference>
<dbReference type="GO" id="GO:0016491">
    <property type="term" value="F:oxidoreductase activity"/>
    <property type="evidence" value="ECO:0007669"/>
    <property type="project" value="UniProtKB-KW"/>
</dbReference>
<dbReference type="EMBL" id="FOME01000019">
    <property type="protein sequence ID" value="SFF10006.1"/>
    <property type="molecule type" value="Genomic_DNA"/>
</dbReference>
<dbReference type="InterPro" id="IPR057326">
    <property type="entry name" value="KR_dom"/>
</dbReference>
<dbReference type="EMBL" id="FNVB01000002">
    <property type="protein sequence ID" value="SEG16990.1"/>
    <property type="molecule type" value="Genomic_DNA"/>
</dbReference>